<comment type="subcellular location">
    <subcellularLocation>
        <location evidence="1">Membrane</location>
        <topology evidence="1">Multi-pass membrane protein</topology>
    </subcellularLocation>
</comment>
<evidence type="ECO:0000256" key="2">
    <source>
        <dbReference type="ARBA" id="ARBA00010199"/>
    </source>
</evidence>
<dbReference type="AlphaFoldDB" id="A0A5N6QN77"/>
<keyword evidence="3 6" id="KW-0812">Transmembrane</keyword>
<evidence type="ECO:0000256" key="3">
    <source>
        <dbReference type="ARBA" id="ARBA00022692"/>
    </source>
</evidence>
<keyword evidence="5 6" id="KW-0472">Membrane</keyword>
<feature type="transmembrane region" description="Helical" evidence="6">
    <location>
        <begin position="221"/>
        <end position="241"/>
    </location>
</feature>
<evidence type="ECO:0000313" key="8">
    <source>
        <dbReference type="Proteomes" id="UP000327013"/>
    </source>
</evidence>
<keyword evidence="8" id="KW-1185">Reference proteome</keyword>
<dbReference type="PANTHER" id="PTHR42893">
    <property type="entry name" value="PROTEIN DETOXIFICATION 44, CHLOROPLASTIC-RELATED"/>
    <property type="match status" value="1"/>
</dbReference>
<feature type="transmembrane region" description="Helical" evidence="6">
    <location>
        <begin position="148"/>
        <end position="171"/>
    </location>
</feature>
<feature type="transmembrane region" description="Helical" evidence="6">
    <location>
        <begin position="312"/>
        <end position="331"/>
    </location>
</feature>
<evidence type="ECO:0000256" key="5">
    <source>
        <dbReference type="ARBA" id="ARBA00023136"/>
    </source>
</evidence>
<accession>A0A5N6QN77</accession>
<dbReference type="OrthoDB" id="423427at2759"/>
<feature type="transmembrane region" description="Helical" evidence="6">
    <location>
        <begin position="368"/>
        <end position="386"/>
    </location>
</feature>
<feature type="transmembrane region" description="Helical" evidence="6">
    <location>
        <begin position="80"/>
        <end position="106"/>
    </location>
</feature>
<dbReference type="GO" id="GO:0016020">
    <property type="term" value="C:membrane"/>
    <property type="evidence" value="ECO:0007669"/>
    <property type="project" value="UniProtKB-SubCell"/>
</dbReference>
<evidence type="ECO:0000256" key="6">
    <source>
        <dbReference type="SAM" id="Phobius"/>
    </source>
</evidence>
<evidence type="ECO:0000313" key="7">
    <source>
        <dbReference type="EMBL" id="KAE8008595.1"/>
    </source>
</evidence>
<feature type="transmembrane region" description="Helical" evidence="6">
    <location>
        <begin position="275"/>
        <end position="297"/>
    </location>
</feature>
<organism evidence="7 8">
    <name type="scientific">Carpinus fangiana</name>
    <dbReference type="NCBI Taxonomy" id="176857"/>
    <lineage>
        <taxon>Eukaryota</taxon>
        <taxon>Viridiplantae</taxon>
        <taxon>Streptophyta</taxon>
        <taxon>Embryophyta</taxon>
        <taxon>Tracheophyta</taxon>
        <taxon>Spermatophyta</taxon>
        <taxon>Magnoliopsida</taxon>
        <taxon>eudicotyledons</taxon>
        <taxon>Gunneridae</taxon>
        <taxon>Pentapetalae</taxon>
        <taxon>rosids</taxon>
        <taxon>fabids</taxon>
        <taxon>Fagales</taxon>
        <taxon>Betulaceae</taxon>
        <taxon>Carpinus</taxon>
    </lineage>
</organism>
<protein>
    <recommendedName>
        <fullName evidence="9">Protein DETOXIFICATION</fullName>
    </recommendedName>
</protein>
<reference evidence="7 8" key="1">
    <citation type="submission" date="2019-06" db="EMBL/GenBank/DDBJ databases">
        <title>A chromosomal-level reference genome of Carpinus fangiana (Coryloideae, Betulaceae).</title>
        <authorList>
            <person name="Yang X."/>
            <person name="Wang Z."/>
            <person name="Zhang L."/>
            <person name="Hao G."/>
            <person name="Liu J."/>
            <person name="Yang Y."/>
        </authorList>
    </citation>
    <scope>NUCLEOTIDE SEQUENCE [LARGE SCALE GENOMIC DNA]</scope>
    <source>
        <strain evidence="7">Cfa_2016G</strain>
        <tissue evidence="7">Leaf</tissue>
    </source>
</reference>
<proteinExistence type="inferred from homology"/>
<dbReference type="Proteomes" id="UP000327013">
    <property type="component" value="Chromosome 2"/>
</dbReference>
<sequence length="412" mass="45528">MQLKTLARPSHTLIRNPYLQRRLSRPSISFNTQLPSRRLSNPIAPPGIRISPAKIRRSSVVASKREELETQSIWSKMKEIMMFSGPATGLWICAPLMSLISTAVIGRGSSTELAALGRFFNLKVYKEVLNFLFVLMQDKNQVQHQISILLFVGLTCGTLMLLFTQFLGAWALTAFVGPKNAHIVPAASKYVQLIAAYMMIEALDKKGFSAFAISIPSPSEFLQIFAIAAPVFVTMFSKVAFYSLMTYFATAMGTNTVAAHQVYNIIQARMLLKSLMIIGAVLGLTIGTIGTFVPWLFPKIFTHDPNVIQEMHKVLILFFFALAVTPCTHSLEGTLLAGRELKFISLSMSGCFSLGALLLLLVKGYGLTGCWAALVGFQWARFFLALRRLLSPNGMLHSDDMTPYELGKLKAA</sequence>
<keyword evidence="4 6" id="KW-1133">Transmembrane helix</keyword>
<evidence type="ECO:0000256" key="4">
    <source>
        <dbReference type="ARBA" id="ARBA00022989"/>
    </source>
</evidence>
<dbReference type="InterPro" id="IPR044644">
    <property type="entry name" value="DinF-like"/>
</dbReference>
<evidence type="ECO:0000256" key="1">
    <source>
        <dbReference type="ARBA" id="ARBA00004141"/>
    </source>
</evidence>
<name>A0A5N6QN77_9ROSI</name>
<comment type="similarity">
    <text evidence="2">Belongs to the multi antimicrobial extrusion (MATE) (TC 2.A.66.1) family.</text>
</comment>
<gene>
    <name evidence="7" type="ORF">FH972_005092</name>
</gene>
<dbReference type="EMBL" id="CM017322">
    <property type="protein sequence ID" value="KAE8008595.1"/>
    <property type="molecule type" value="Genomic_DNA"/>
</dbReference>
<evidence type="ECO:0008006" key="9">
    <source>
        <dbReference type="Google" id="ProtNLM"/>
    </source>
</evidence>
<dbReference type="PANTHER" id="PTHR42893:SF41">
    <property type="entry name" value="PROTEIN DETOXIFICATION"/>
    <property type="match status" value="1"/>
</dbReference>